<dbReference type="EMBL" id="CP158270">
    <property type="protein sequence ID" value="XDJ91627.1"/>
    <property type="molecule type" value="Genomic_DNA"/>
</dbReference>
<evidence type="ECO:0000313" key="7">
    <source>
        <dbReference type="EMBL" id="XDJ51735.1"/>
    </source>
</evidence>
<reference evidence="2 25" key="1">
    <citation type="journal article" date="2019" name="Int. J. Syst. Evol. Microbiol.">
        <title>The Global Catalogue of Microorganisms (GCM) 10K type strain sequencing project: providing services to taxonomists for standard genome sequencing and annotation.</title>
        <authorList>
            <consortium name="The Broad Institute Genomics Platform"/>
            <consortium name="The Broad Institute Genome Sequencing Center for Infectious Disease"/>
            <person name="Wu L."/>
            <person name="Ma J."/>
        </authorList>
    </citation>
    <scope>NUCLEOTIDE SEQUENCE [LARGE SCALE GENOMIC DNA]</scope>
    <source>
        <strain evidence="2 25">JCM 15515</strain>
    </source>
</reference>
<sequence>MAQDILQFLIDIIFQLFGIGLILRAWMFAIRLHPFNPFSQAILRATDWLVQPIRRVVPSSGRFDWPSILACWITAILYLLLTWLIAMGGLMPSASVIGPLLLSGLMVGFKWLFNVIVWVTLIQAILSWINPLSPIMPVLYTLTAPLLDPIRRMLPRMGGLDLSPLVLLVLAQIAMMVLNHLVFTTFGA</sequence>
<evidence type="ECO:0000313" key="19">
    <source>
        <dbReference type="EMBL" id="XDJ86245.1"/>
    </source>
</evidence>
<evidence type="ECO:0000313" key="6">
    <source>
        <dbReference type="EMBL" id="XDJ49473.1"/>
    </source>
</evidence>
<evidence type="ECO:0000313" key="2">
    <source>
        <dbReference type="EMBL" id="GAA0776453.1"/>
    </source>
</evidence>
<accession>A0AB39FNA7</accession>
<dbReference type="EMBL" id="CP158271">
    <property type="protein sequence ID" value="XDJ92291.1"/>
    <property type="molecule type" value="Genomic_DNA"/>
</dbReference>
<dbReference type="EMBL" id="CP158253">
    <property type="protein sequence ID" value="XDJ43932.1"/>
    <property type="molecule type" value="Genomic_DNA"/>
</dbReference>
<dbReference type="EMBL" id="CP158266">
    <property type="protein sequence ID" value="XDJ82178.1"/>
    <property type="molecule type" value="Genomic_DNA"/>
</dbReference>
<evidence type="ECO:0000313" key="5">
    <source>
        <dbReference type="EMBL" id="XDJ47226.1"/>
    </source>
</evidence>
<evidence type="ECO:0000256" key="1">
    <source>
        <dbReference type="SAM" id="Phobius"/>
    </source>
</evidence>
<feature type="transmembrane region" description="Helical" evidence="1">
    <location>
        <begin position="65"/>
        <end position="88"/>
    </location>
</feature>
<dbReference type="EMBL" id="CP158269">
    <property type="protein sequence ID" value="XDJ87683.1"/>
    <property type="molecule type" value="Genomic_DNA"/>
</dbReference>
<dbReference type="GeneID" id="93067205"/>
<dbReference type="EMBL" id="CP158254">
    <property type="protein sequence ID" value="XDJ47226.1"/>
    <property type="molecule type" value="Genomic_DNA"/>
</dbReference>
<evidence type="ECO:0000313" key="18">
    <source>
        <dbReference type="EMBL" id="XDJ82178.1"/>
    </source>
</evidence>
<dbReference type="EMBL" id="CP158262">
    <property type="protein sequence ID" value="XDJ69251.1"/>
    <property type="molecule type" value="Genomic_DNA"/>
</dbReference>
<dbReference type="AlphaFoldDB" id="A0AB39FNA7"/>
<name>A0AB39FNA7_9BURK</name>
<gene>
    <name evidence="9" type="ORF">ABRY90_06395</name>
    <name evidence="12" type="ORF">ABRY91_12575</name>
    <name evidence="10" type="ORF">ABRY92_06780</name>
    <name evidence="13" type="ORF">ABRY94_00175</name>
    <name evidence="22" type="ORF">ABRY95_07615</name>
    <name evidence="18" type="ORF">ABRY96_10855</name>
    <name evidence="15" type="ORF">ABRY97_12170</name>
    <name evidence="20" type="ORF">ABRY98_12195</name>
    <name evidence="3" type="ORF">ABRY99_00715</name>
    <name evidence="8" type="ORF">ABRZ00_06685</name>
    <name evidence="7" type="ORF">ABRZ01_07025</name>
    <name evidence="4" type="ORF">ABRZ02_09700</name>
    <name evidence="11" type="ORF">ABRZ03_10210</name>
    <name evidence="5" type="ORF">ABRZ04_13145</name>
    <name evidence="23" type="ORF">ABRZ05_13085</name>
    <name evidence="14" type="ORF">ABRZ06_00790</name>
    <name evidence="17" type="ORF">ABRZ07_06220</name>
    <name evidence="19" type="ORF">ABRZ08_05320</name>
    <name evidence="6" type="ORF">ABRZ09_09430</name>
    <name evidence="16" type="ORF">ABRZ10_00555</name>
    <name evidence="24" type="ORF">ABRZ11_12740</name>
    <name evidence="21" type="ORF">ABRZ12_04850</name>
    <name evidence="2" type="ORF">GCM10009108_10740</name>
</gene>
<keyword evidence="1" id="KW-1133">Transmembrane helix</keyword>
<organism evidence="17">
    <name type="scientific">Castellaniella ginsengisoli</name>
    <dbReference type="NCBI Taxonomy" id="546114"/>
    <lineage>
        <taxon>Bacteria</taxon>
        <taxon>Pseudomonadati</taxon>
        <taxon>Pseudomonadota</taxon>
        <taxon>Betaproteobacteria</taxon>
        <taxon>Burkholderiales</taxon>
        <taxon>Alcaligenaceae</taxon>
        <taxon>Castellaniella</taxon>
    </lineage>
</organism>
<evidence type="ECO:0000313" key="22">
    <source>
        <dbReference type="EMBL" id="XDJ92291.1"/>
    </source>
</evidence>
<dbReference type="EMBL" id="CP158264">
    <property type="protein sequence ID" value="XDJ74351.1"/>
    <property type="molecule type" value="Genomic_DNA"/>
</dbReference>
<dbReference type="EMBL" id="CP158255">
    <property type="protein sequence ID" value="XDJ49473.1"/>
    <property type="molecule type" value="Genomic_DNA"/>
</dbReference>
<evidence type="ECO:0000313" key="9">
    <source>
        <dbReference type="EMBL" id="XDJ59533.1"/>
    </source>
</evidence>
<evidence type="ECO:0000313" key="20">
    <source>
        <dbReference type="EMBL" id="XDJ87683.1"/>
    </source>
</evidence>
<reference evidence="2" key="2">
    <citation type="submission" date="2023-12" db="EMBL/GenBank/DDBJ databases">
        <authorList>
            <person name="Sun Q."/>
            <person name="Inoue M."/>
        </authorList>
    </citation>
    <scope>NUCLEOTIDE SEQUENCE</scope>
    <source>
        <strain evidence="2">JCM 15515</strain>
    </source>
</reference>
<evidence type="ECO:0000313" key="24">
    <source>
        <dbReference type="EMBL" id="XDJ98645.1"/>
    </source>
</evidence>
<feature type="transmembrane region" description="Helical" evidence="1">
    <location>
        <begin position="100"/>
        <end position="126"/>
    </location>
</feature>
<evidence type="ECO:0000313" key="21">
    <source>
        <dbReference type="EMBL" id="XDJ91627.1"/>
    </source>
</evidence>
<dbReference type="EMBL" id="CP158257">
    <property type="protein sequence ID" value="XDJ56850.1"/>
    <property type="molecule type" value="Genomic_DNA"/>
</dbReference>
<feature type="transmembrane region" description="Helical" evidence="1">
    <location>
        <begin position="132"/>
        <end position="150"/>
    </location>
</feature>
<dbReference type="EMBL" id="CP158260">
    <property type="protein sequence ID" value="XDJ63101.1"/>
    <property type="molecule type" value="Genomic_DNA"/>
</dbReference>
<evidence type="ECO:0000313" key="4">
    <source>
        <dbReference type="EMBL" id="XDJ43932.1"/>
    </source>
</evidence>
<evidence type="ECO:0000313" key="23">
    <source>
        <dbReference type="EMBL" id="XDJ95997.1"/>
    </source>
</evidence>
<feature type="transmembrane region" description="Helical" evidence="1">
    <location>
        <begin position="12"/>
        <end position="30"/>
    </location>
</feature>
<dbReference type="Pfam" id="PF02325">
    <property type="entry name" value="CCB3_YggT"/>
    <property type="match status" value="2"/>
</dbReference>
<dbReference type="EMBL" id="CP158261">
    <property type="protein sequence ID" value="XDJ66230.1"/>
    <property type="molecule type" value="Genomic_DNA"/>
</dbReference>
<reference evidence="17" key="3">
    <citation type="submission" date="2024-05" db="EMBL/GenBank/DDBJ databases">
        <authorList>
            <person name="Luo Y.-C."/>
            <person name="Nicholds J."/>
            <person name="Mortimer T."/>
            <person name="Maboni G."/>
        </authorList>
    </citation>
    <scope>NUCLEOTIDE SEQUENCE</scope>
    <source>
        <strain evidence="23">124370</strain>
        <strain evidence="24">124566</strain>
        <strain evidence="22">124953</strain>
        <strain evidence="21">130308</strain>
        <strain evidence="20">130416</strain>
        <strain evidence="19">140124</strain>
        <strain evidence="17">141555</strain>
        <strain evidence="18">143751</strain>
        <strain evidence="16">143769</strain>
        <strain evidence="15">143811</strain>
        <strain evidence="14">143936</strain>
        <strain evidence="13">144863</strain>
        <strain evidence="12">145849</strain>
        <strain evidence="11">145850</strain>
        <strain evidence="10">145852</strain>
        <strain evidence="9">148131</strain>
        <strain evidence="8">150221</strain>
        <strain evidence="7">150964</strain>
        <strain evidence="6">151108</strain>
        <strain evidence="5">151836</strain>
        <strain evidence="4">153271</strain>
        <strain evidence="3">153920</strain>
    </source>
</reference>
<dbReference type="EMBL" id="BAAAEX010000006">
    <property type="protein sequence ID" value="GAA0776453.1"/>
    <property type="molecule type" value="Genomic_DNA"/>
</dbReference>
<evidence type="ECO:0000313" key="25">
    <source>
        <dbReference type="Proteomes" id="UP001500573"/>
    </source>
</evidence>
<dbReference type="EMBL" id="CP158258">
    <property type="protein sequence ID" value="XDJ59533.1"/>
    <property type="molecule type" value="Genomic_DNA"/>
</dbReference>
<dbReference type="EMBL" id="CP158273">
    <property type="protein sequence ID" value="XDJ95997.1"/>
    <property type="molecule type" value="Genomic_DNA"/>
</dbReference>
<dbReference type="GO" id="GO:0016020">
    <property type="term" value="C:membrane"/>
    <property type="evidence" value="ECO:0007669"/>
    <property type="project" value="InterPro"/>
</dbReference>
<evidence type="ECO:0000313" key="8">
    <source>
        <dbReference type="EMBL" id="XDJ56850.1"/>
    </source>
</evidence>
<dbReference type="EMBL" id="CP158252">
    <property type="protein sequence ID" value="XDJ42129.1"/>
    <property type="molecule type" value="Genomic_DNA"/>
</dbReference>
<dbReference type="EMBL" id="CP158256">
    <property type="protein sequence ID" value="XDJ51735.1"/>
    <property type="molecule type" value="Genomic_DNA"/>
</dbReference>
<protein>
    <submittedName>
        <fullName evidence="17">YggT family protein</fullName>
    </submittedName>
</protein>
<evidence type="ECO:0000313" key="12">
    <source>
        <dbReference type="EMBL" id="XDJ66230.1"/>
    </source>
</evidence>
<keyword evidence="25" id="KW-1185">Reference proteome</keyword>
<evidence type="ECO:0000313" key="10">
    <source>
        <dbReference type="EMBL" id="XDJ62280.1"/>
    </source>
</evidence>
<evidence type="ECO:0000313" key="3">
    <source>
        <dbReference type="EMBL" id="XDJ42129.1"/>
    </source>
</evidence>
<evidence type="ECO:0000313" key="15">
    <source>
        <dbReference type="EMBL" id="XDJ74351.1"/>
    </source>
</evidence>
<dbReference type="InterPro" id="IPR003425">
    <property type="entry name" value="CCB3/YggT"/>
</dbReference>
<dbReference type="KEGG" id="cgin:ABRZ00_06685"/>
<evidence type="ECO:0000313" key="16">
    <source>
        <dbReference type="EMBL" id="XDJ77349.1"/>
    </source>
</evidence>
<keyword evidence="1" id="KW-0472">Membrane</keyword>
<feature type="transmembrane region" description="Helical" evidence="1">
    <location>
        <begin position="162"/>
        <end position="183"/>
    </location>
</feature>
<dbReference type="Proteomes" id="UP001500573">
    <property type="component" value="Unassembled WGS sequence"/>
</dbReference>
<dbReference type="EMBL" id="CP158272">
    <property type="protein sequence ID" value="XDJ98645.1"/>
    <property type="molecule type" value="Genomic_DNA"/>
</dbReference>
<keyword evidence="1" id="KW-0812">Transmembrane</keyword>
<dbReference type="EMBL" id="CP158259">
    <property type="protein sequence ID" value="XDJ62280.1"/>
    <property type="molecule type" value="Genomic_DNA"/>
</dbReference>
<dbReference type="EMBL" id="CP158263">
    <property type="protein sequence ID" value="XDJ72084.1"/>
    <property type="molecule type" value="Genomic_DNA"/>
</dbReference>
<evidence type="ECO:0000313" key="13">
    <source>
        <dbReference type="EMBL" id="XDJ69251.1"/>
    </source>
</evidence>
<proteinExistence type="predicted"/>
<dbReference type="EMBL" id="CP158267">
    <property type="protein sequence ID" value="XDJ81094.1"/>
    <property type="molecule type" value="Genomic_DNA"/>
</dbReference>
<evidence type="ECO:0000313" key="17">
    <source>
        <dbReference type="EMBL" id="XDJ81094.1"/>
    </source>
</evidence>
<evidence type="ECO:0000313" key="14">
    <source>
        <dbReference type="EMBL" id="XDJ72084.1"/>
    </source>
</evidence>
<dbReference type="EMBL" id="CP158265">
    <property type="protein sequence ID" value="XDJ77349.1"/>
    <property type="molecule type" value="Genomic_DNA"/>
</dbReference>
<dbReference type="EMBL" id="CP158268">
    <property type="protein sequence ID" value="XDJ86245.1"/>
    <property type="molecule type" value="Genomic_DNA"/>
</dbReference>
<evidence type="ECO:0000313" key="11">
    <source>
        <dbReference type="EMBL" id="XDJ63101.1"/>
    </source>
</evidence>
<dbReference type="RefSeq" id="WP_343836140.1">
    <property type="nucleotide sequence ID" value="NZ_BAAAEX010000006.1"/>
</dbReference>